<feature type="compositionally biased region" description="Polar residues" evidence="1">
    <location>
        <begin position="442"/>
        <end position="453"/>
    </location>
</feature>
<sequence length="607" mass="65317">MKSLSSVILSSSLLLSISTTGEARSWPDAVDHALYQHIAVDTKRVQQRIESDPFREVSDSSDIYNDDGHTLSPTISPTSAPCREGSIHYRMNMYDSSGNGWQGTAIEVIGIKDQDALEKSELSTPEASVYTTTTKLNTNEGNGYVSLSNSVQFGDGALFSNTQSEYIFPLGKVFESALTRGSSDHADICLVPRRCYDIVVNRGAALEEVTWNLTAMAGDYEQEENAYIQGSAPMYCKFSIPDASGEVFCPIECSEDIPEKYVKDDATFADLLHSPVEKGDDGGFSSLYRQFAGKEDQPGKGEPGPKGKYSMFLAIGDKGEDKVETKPLRERPPAPVFDVDSVGLPDLPAEKEEASSTIDEEDQGTPVNTENQEVPTEEDAPPETGNEDLPIIEGLDTPAEIELEDTPGDTEIQETHQEASVQEEGQGIATEEDIPVEEGDPASSSVAEDQVTTVEPGVVNPPADEGEFGESGSFVSLSGAAVVQSAQHEFVTVTSNVGEEEDGDADDGDDGDDDDDSLASLGLEEDSNLPLTSEVRSAEDIQLSKDKTLAIPEYSGTMPFEEEEAKVDLSEALPVDPTAPPVARSSAPVKTDTFHMLLRHGEKGGER</sequence>
<feature type="signal peptide" evidence="2">
    <location>
        <begin position="1"/>
        <end position="23"/>
    </location>
</feature>
<evidence type="ECO:0000256" key="1">
    <source>
        <dbReference type="SAM" id="MobiDB-lite"/>
    </source>
</evidence>
<gene>
    <name evidence="3" type="ORF">CYCCA115_LOCUS7984</name>
</gene>
<feature type="compositionally biased region" description="Acidic residues" evidence="1">
    <location>
        <begin position="399"/>
        <end position="412"/>
    </location>
</feature>
<protein>
    <submittedName>
        <fullName evidence="3">Uncharacterized protein</fullName>
    </submittedName>
</protein>
<evidence type="ECO:0000313" key="4">
    <source>
        <dbReference type="Proteomes" id="UP001295423"/>
    </source>
</evidence>
<keyword evidence="2" id="KW-0732">Signal</keyword>
<feature type="region of interest" description="Disordered" evidence="1">
    <location>
        <begin position="50"/>
        <end position="79"/>
    </location>
</feature>
<feature type="region of interest" description="Disordered" evidence="1">
    <location>
        <begin position="491"/>
        <end position="537"/>
    </location>
</feature>
<evidence type="ECO:0000313" key="3">
    <source>
        <dbReference type="EMBL" id="CAJ1942512.1"/>
    </source>
</evidence>
<feature type="compositionally biased region" description="Acidic residues" evidence="1">
    <location>
        <begin position="498"/>
        <end position="527"/>
    </location>
</feature>
<dbReference type="AlphaFoldDB" id="A0AAD2CTC2"/>
<feature type="compositionally biased region" description="Acidic residues" evidence="1">
    <location>
        <begin position="430"/>
        <end position="440"/>
    </location>
</feature>
<feature type="chain" id="PRO_5042296853" evidence="2">
    <location>
        <begin position="24"/>
        <end position="607"/>
    </location>
</feature>
<comment type="caution">
    <text evidence="3">The sequence shown here is derived from an EMBL/GenBank/DDBJ whole genome shotgun (WGS) entry which is preliminary data.</text>
</comment>
<reference evidence="3" key="1">
    <citation type="submission" date="2023-08" db="EMBL/GenBank/DDBJ databases">
        <authorList>
            <person name="Audoor S."/>
            <person name="Bilcke G."/>
        </authorList>
    </citation>
    <scope>NUCLEOTIDE SEQUENCE</scope>
</reference>
<evidence type="ECO:0000256" key="2">
    <source>
        <dbReference type="SAM" id="SignalP"/>
    </source>
</evidence>
<name>A0AAD2CTC2_9STRA</name>
<organism evidence="3 4">
    <name type="scientific">Cylindrotheca closterium</name>
    <dbReference type="NCBI Taxonomy" id="2856"/>
    <lineage>
        <taxon>Eukaryota</taxon>
        <taxon>Sar</taxon>
        <taxon>Stramenopiles</taxon>
        <taxon>Ochrophyta</taxon>
        <taxon>Bacillariophyta</taxon>
        <taxon>Bacillariophyceae</taxon>
        <taxon>Bacillariophycidae</taxon>
        <taxon>Bacillariales</taxon>
        <taxon>Bacillariaceae</taxon>
        <taxon>Cylindrotheca</taxon>
    </lineage>
</organism>
<dbReference type="Proteomes" id="UP001295423">
    <property type="component" value="Unassembled WGS sequence"/>
</dbReference>
<keyword evidence="4" id="KW-1185">Reference proteome</keyword>
<accession>A0AAD2CTC2</accession>
<proteinExistence type="predicted"/>
<feature type="compositionally biased region" description="Polar residues" evidence="1">
    <location>
        <begin position="365"/>
        <end position="374"/>
    </location>
</feature>
<dbReference type="EMBL" id="CAKOGP040001112">
    <property type="protein sequence ID" value="CAJ1942512.1"/>
    <property type="molecule type" value="Genomic_DNA"/>
</dbReference>
<feature type="region of interest" description="Disordered" evidence="1">
    <location>
        <begin position="324"/>
        <end position="472"/>
    </location>
</feature>